<dbReference type="InterPro" id="IPR002543">
    <property type="entry name" value="FtsK_dom"/>
</dbReference>
<dbReference type="Gene3D" id="3.40.50.300">
    <property type="entry name" value="P-loop containing nucleotide triphosphate hydrolases"/>
    <property type="match status" value="2"/>
</dbReference>
<proteinExistence type="predicted"/>
<protein>
    <recommendedName>
        <fullName evidence="4">FtsK domain-containing protein</fullName>
    </recommendedName>
</protein>
<accession>A0A066RHR8</accession>
<keyword evidence="1 3" id="KW-0547">Nucleotide-binding</keyword>
<evidence type="ECO:0000256" key="2">
    <source>
        <dbReference type="ARBA" id="ARBA00022840"/>
    </source>
</evidence>
<dbReference type="RefSeq" id="WP_051642261.1">
    <property type="nucleotide sequence ID" value="NZ_JAGSGC010000018.1"/>
</dbReference>
<dbReference type="GO" id="GO:0003677">
    <property type="term" value="F:DNA binding"/>
    <property type="evidence" value="ECO:0007669"/>
    <property type="project" value="InterPro"/>
</dbReference>
<gene>
    <name evidence="5" type="ORF">EA58_20655</name>
</gene>
<dbReference type="STRING" id="1654360.EA58_20655"/>
<evidence type="ECO:0000259" key="4">
    <source>
        <dbReference type="PROSITE" id="PS50901"/>
    </source>
</evidence>
<name>A0A066RHR8_9GAMM</name>
<feature type="domain" description="FtsK" evidence="4">
    <location>
        <begin position="366"/>
        <end position="563"/>
    </location>
</feature>
<dbReference type="GO" id="GO:0005524">
    <property type="term" value="F:ATP binding"/>
    <property type="evidence" value="ECO:0007669"/>
    <property type="project" value="UniProtKB-UniRule"/>
</dbReference>
<dbReference type="InterPro" id="IPR050206">
    <property type="entry name" value="FtsK/SpoIIIE/SftA"/>
</dbReference>
<evidence type="ECO:0000313" key="6">
    <source>
        <dbReference type="Proteomes" id="UP000027192"/>
    </source>
</evidence>
<organism evidence="5 6">
    <name type="scientific">Photobacterium galatheae</name>
    <dbReference type="NCBI Taxonomy" id="1654360"/>
    <lineage>
        <taxon>Bacteria</taxon>
        <taxon>Pseudomonadati</taxon>
        <taxon>Pseudomonadota</taxon>
        <taxon>Gammaproteobacteria</taxon>
        <taxon>Vibrionales</taxon>
        <taxon>Vibrionaceae</taxon>
        <taxon>Photobacterium</taxon>
    </lineage>
</organism>
<dbReference type="InterPro" id="IPR027417">
    <property type="entry name" value="P-loop_NTPase"/>
</dbReference>
<keyword evidence="2 3" id="KW-0067">ATP-binding</keyword>
<sequence length="956" mass="108744">MNKLIKNLTSSKIKHTVEQADLYPKIESSIREHAKVQDDLLKRAECVFAEEVASQQKQLEAAKATIKQAVTSLSPIDTPDLTSQNWLDFPFNTQYIPNELVIGYQELVIDGETLKMPVTVPFMSGDDTYYYPVQADSLEWTQAALHNIIMRLSVMLPYGALFCLLDPAKMGENFPYIKQLPFKRPLSNDISRTLEEVLDDIKRIKQNYLDNRTRRLIDVDVEIRGNEKFEFIVASNFPKGYDRRSIELLAQIANTGSVAGKYVILQHNQDIELPNGASMEWFESLKNIRASENHIPAIPSLDMYMLASESICDETINTILDGVAKAKPKENKLEFTDVTDTDPNHWWQGNTDHEIRVAIGGTGAKKDDLELWFGESNGRQICAHGMLGAMTGAGKSNLYHAFIMGLACRYSPDELELYLIDGKQGVEFKCYPTLPHAKVVSLNTSPDLSRSVLSELVEEMIRRNELFKREGYENLRDYRRRTGQKLPRVLLVVDEYQTLFEDDRDGSGSDLMEKLATQGRSAGIHMLVGSQRFGASGMQNQQSIFGNIHLRIGMQMSEADVTALQEFGPNGKRLLRACKEAGQVVMNDSAANDDKNRAGRVTYLSDELRVDLIKQLAEKWQQQQGFANLHHSILLDGSGQPHLSENPQLEKLFSTYSAQPTQDDWVEFANKPEHEQGLGEKEWYPVEKPANFWLGREMNIHGQASIVMRRRSNEHLLFVGEANEARSGMLSYWLGQLPINHAQNDYQLYLLERAIKGSPWHGIMSRTIETCCHSEVHYRESVSEFASDLGNIKAEFERRQSMDEEQMLAQPTIYIVVNEAQRATELQQQSGRYGVKEHGDLGAIISVLLEQGAEYGIHIVMSFDNVRAVTKVFDRRDIDLFKHKIVLQMSEDDSFSVIKSRHAALLQQTTRVPVYALYANASQNYPVKFKPYCYRDVEDHMNELNLLNNYLKSWSN</sequence>
<reference evidence="5 6" key="1">
    <citation type="submission" date="2014-04" db="EMBL/GenBank/DDBJ databases">
        <title>Draft genome sequence of Photobacterium halotolerans S2753: a solonamide, ngercheumicin and holomycin producer.</title>
        <authorList>
            <person name="Machado H.R."/>
            <person name="Gram L."/>
        </authorList>
    </citation>
    <scope>NUCLEOTIDE SEQUENCE [LARGE SCALE GENOMIC DNA]</scope>
    <source>
        <strain evidence="5 6">S2753</strain>
    </source>
</reference>
<dbReference type="Pfam" id="PF01580">
    <property type="entry name" value="FtsK_SpoIIIE"/>
    <property type="match status" value="1"/>
</dbReference>
<dbReference type="AlphaFoldDB" id="A0A066RHR8"/>
<comment type="caution">
    <text evidence="5">The sequence shown here is derived from an EMBL/GenBank/DDBJ whole genome shotgun (WGS) entry which is preliminary data.</text>
</comment>
<dbReference type="PROSITE" id="PS50901">
    <property type="entry name" value="FTSK"/>
    <property type="match status" value="1"/>
</dbReference>
<evidence type="ECO:0000256" key="1">
    <source>
        <dbReference type="ARBA" id="ARBA00022741"/>
    </source>
</evidence>
<evidence type="ECO:0000313" key="5">
    <source>
        <dbReference type="EMBL" id="KDM89864.1"/>
    </source>
</evidence>
<dbReference type="OrthoDB" id="9807790at2"/>
<keyword evidence="6" id="KW-1185">Reference proteome</keyword>
<dbReference type="PANTHER" id="PTHR22683">
    <property type="entry name" value="SPORULATION PROTEIN RELATED"/>
    <property type="match status" value="1"/>
</dbReference>
<dbReference type="EMBL" id="JMIB01000043">
    <property type="protein sequence ID" value="KDM89864.1"/>
    <property type="molecule type" value="Genomic_DNA"/>
</dbReference>
<dbReference type="Proteomes" id="UP000027192">
    <property type="component" value="Unassembled WGS sequence"/>
</dbReference>
<dbReference type="PANTHER" id="PTHR22683:SF41">
    <property type="entry name" value="DNA TRANSLOCASE FTSK"/>
    <property type="match status" value="1"/>
</dbReference>
<feature type="binding site" evidence="3">
    <location>
        <begin position="389"/>
        <end position="396"/>
    </location>
    <ligand>
        <name>ATP</name>
        <dbReference type="ChEBI" id="CHEBI:30616"/>
    </ligand>
</feature>
<dbReference type="SUPFAM" id="SSF52540">
    <property type="entry name" value="P-loop containing nucleoside triphosphate hydrolases"/>
    <property type="match status" value="1"/>
</dbReference>
<evidence type="ECO:0000256" key="3">
    <source>
        <dbReference type="PROSITE-ProRule" id="PRU00289"/>
    </source>
</evidence>